<evidence type="ECO:0000313" key="2">
    <source>
        <dbReference type="EMBL" id="CAF1589591.1"/>
    </source>
</evidence>
<feature type="non-terminal residue" evidence="2">
    <location>
        <position position="149"/>
    </location>
</feature>
<gene>
    <name evidence="2" type="ORF">OVA965_LOCUS41470</name>
    <name evidence="3" type="ORF">TMI583_LOCUS43128</name>
</gene>
<accession>A0A8S2G0B8</accession>
<dbReference type="EMBL" id="CAJNOK010047857">
    <property type="protein sequence ID" value="CAF1589591.1"/>
    <property type="molecule type" value="Genomic_DNA"/>
</dbReference>
<organism evidence="2 4">
    <name type="scientific">Didymodactylos carnosus</name>
    <dbReference type="NCBI Taxonomy" id="1234261"/>
    <lineage>
        <taxon>Eukaryota</taxon>
        <taxon>Metazoa</taxon>
        <taxon>Spiralia</taxon>
        <taxon>Gnathifera</taxon>
        <taxon>Rotifera</taxon>
        <taxon>Eurotatoria</taxon>
        <taxon>Bdelloidea</taxon>
        <taxon>Philodinida</taxon>
        <taxon>Philodinidae</taxon>
        <taxon>Didymodactylos</taxon>
    </lineage>
</organism>
<feature type="compositionally biased region" description="Polar residues" evidence="1">
    <location>
        <begin position="30"/>
        <end position="46"/>
    </location>
</feature>
<dbReference type="Proteomes" id="UP000682733">
    <property type="component" value="Unassembled WGS sequence"/>
</dbReference>
<protein>
    <submittedName>
        <fullName evidence="2">Uncharacterized protein</fullName>
    </submittedName>
</protein>
<name>A0A8S2G0B8_9BILA</name>
<reference evidence="2" key="1">
    <citation type="submission" date="2021-02" db="EMBL/GenBank/DDBJ databases">
        <authorList>
            <person name="Nowell W R."/>
        </authorList>
    </citation>
    <scope>NUCLEOTIDE SEQUENCE</scope>
</reference>
<dbReference type="Proteomes" id="UP000677228">
    <property type="component" value="Unassembled WGS sequence"/>
</dbReference>
<sequence length="149" mass="16972">MSNSLDSELGAVDSKKKNFMRRLVDKRSLSPPTHRSSNELLSTSKQSKYNNNTNYSTLNLNKQQKSILNRMFVNNDTNTSSIPNKLSFISQIKSHFVKHHKKALSVSSINNNSSELPSSEDYTLEDNLNRLHDNEITIRSSKQSIQKTD</sequence>
<evidence type="ECO:0000313" key="4">
    <source>
        <dbReference type="Proteomes" id="UP000677228"/>
    </source>
</evidence>
<feature type="region of interest" description="Disordered" evidence="1">
    <location>
        <begin position="25"/>
        <end position="57"/>
    </location>
</feature>
<evidence type="ECO:0000313" key="3">
    <source>
        <dbReference type="EMBL" id="CAF4392939.1"/>
    </source>
</evidence>
<feature type="compositionally biased region" description="Low complexity" evidence="1">
    <location>
        <begin position="47"/>
        <end position="57"/>
    </location>
</feature>
<proteinExistence type="predicted"/>
<evidence type="ECO:0000256" key="1">
    <source>
        <dbReference type="SAM" id="MobiDB-lite"/>
    </source>
</evidence>
<dbReference type="EMBL" id="CAJOBA010071228">
    <property type="protein sequence ID" value="CAF4392939.1"/>
    <property type="molecule type" value="Genomic_DNA"/>
</dbReference>
<dbReference type="AlphaFoldDB" id="A0A8S2G0B8"/>
<comment type="caution">
    <text evidence="2">The sequence shown here is derived from an EMBL/GenBank/DDBJ whole genome shotgun (WGS) entry which is preliminary data.</text>
</comment>